<dbReference type="InterPro" id="IPR029478">
    <property type="entry name" value="TM1586_NiRdase"/>
</dbReference>
<dbReference type="SUPFAM" id="SSF55469">
    <property type="entry name" value="FMN-dependent nitroreductase-like"/>
    <property type="match status" value="1"/>
</dbReference>
<dbReference type="EMBL" id="RZJP01000002">
    <property type="protein sequence ID" value="KAA8816531.1"/>
    <property type="molecule type" value="Genomic_DNA"/>
</dbReference>
<proteinExistence type="predicted"/>
<dbReference type="Proteomes" id="UP000326060">
    <property type="component" value="Unassembled WGS sequence"/>
</dbReference>
<protein>
    <recommendedName>
        <fullName evidence="1">Putative nitroreductase TM1586 domain-containing protein</fullName>
    </recommendedName>
</protein>
<organism evidence="2 3">
    <name type="scientific">Bifidobacterium callitrichos</name>
    <dbReference type="NCBI Taxonomy" id="762209"/>
    <lineage>
        <taxon>Bacteria</taxon>
        <taxon>Bacillati</taxon>
        <taxon>Actinomycetota</taxon>
        <taxon>Actinomycetes</taxon>
        <taxon>Bifidobacteriales</taxon>
        <taxon>Bifidobacteriaceae</taxon>
        <taxon>Bifidobacterium</taxon>
    </lineage>
</organism>
<comment type="caution">
    <text evidence="2">The sequence shown here is derived from an EMBL/GenBank/DDBJ whole genome shotgun (WGS) entry which is preliminary data.</text>
</comment>
<name>A0A5M9ZD08_9BIFI</name>
<reference evidence="2 3" key="1">
    <citation type="journal article" date="2019" name="Syst. Appl. Microbiol.">
        <title>Characterization of Bifidobacterium species in feaces of the Egyptian fruit bat: Description of B. vespertilionis sp. nov. and B. rousetti sp. nov.</title>
        <authorList>
            <person name="Modesto M."/>
            <person name="Satti M."/>
            <person name="Watanabe K."/>
            <person name="Puglisi E."/>
            <person name="Morelli L."/>
            <person name="Huang C.-H."/>
            <person name="Liou J.-S."/>
            <person name="Miyashita M."/>
            <person name="Tamura T."/>
            <person name="Saito S."/>
            <person name="Mori K."/>
            <person name="Huang L."/>
            <person name="Sciavilla P."/>
            <person name="Sandri C."/>
            <person name="Spiezio C."/>
            <person name="Vitali F."/>
            <person name="Cavalieri D."/>
            <person name="Perpetuini G."/>
            <person name="Tofalo R."/>
            <person name="Bonetti A."/>
            <person name="Arita M."/>
            <person name="Mattarelli P."/>
        </authorList>
    </citation>
    <scope>NUCLEOTIDE SEQUENCE [LARGE SCALE GENOMIC DNA]</scope>
    <source>
        <strain evidence="2 3">RST27</strain>
    </source>
</reference>
<gene>
    <name evidence="2" type="ORF">EMB92_06425</name>
</gene>
<dbReference type="Pfam" id="PF14512">
    <property type="entry name" value="TM1586_NiRdase"/>
    <property type="match status" value="3"/>
</dbReference>
<dbReference type="RefSeq" id="WP_150394196.1">
    <property type="nucleotide sequence ID" value="NZ_RZJP01000002.1"/>
</dbReference>
<evidence type="ECO:0000313" key="3">
    <source>
        <dbReference type="Proteomes" id="UP000326060"/>
    </source>
</evidence>
<accession>A0A5M9ZD08</accession>
<evidence type="ECO:0000313" key="2">
    <source>
        <dbReference type="EMBL" id="KAA8816531.1"/>
    </source>
</evidence>
<feature type="domain" description="Putative nitroreductase TM1586" evidence="1">
    <location>
        <begin position="133"/>
        <end position="219"/>
    </location>
</feature>
<feature type="domain" description="Putative nitroreductase TM1586" evidence="1">
    <location>
        <begin position="249"/>
        <end position="318"/>
    </location>
</feature>
<dbReference type="InterPro" id="IPR000415">
    <property type="entry name" value="Nitroreductase-like"/>
</dbReference>
<evidence type="ECO:0000259" key="1">
    <source>
        <dbReference type="Pfam" id="PF14512"/>
    </source>
</evidence>
<feature type="domain" description="Putative nitroreductase TM1586" evidence="1">
    <location>
        <begin position="2"/>
        <end position="77"/>
    </location>
</feature>
<dbReference type="GO" id="GO:0016491">
    <property type="term" value="F:oxidoreductase activity"/>
    <property type="evidence" value="ECO:0007669"/>
    <property type="project" value="InterPro"/>
</dbReference>
<dbReference type="Gene3D" id="3.40.109.10">
    <property type="entry name" value="NADH Oxidase"/>
    <property type="match status" value="1"/>
</dbReference>
<sequence length="326" mass="34095">MNLLEAIDARHAIRAYADEPVAPDVLAQLQAEIDACNAESGLHIQMAAGLDDAFLGLKTHYGRFKGVHNAIALIGAVAGGSDGDGEVATAVSAETDSRVNRDAASAVPAAPATPAIATTLQSFKDAEGTPVSAQAADLQERVGYYGERLVLRAVQLGLETSWAVLDGAENVDPADAWWTLGDGESVVWVIAFGHGARPGGRRRTKPIEELASVVVDSVTERTDVVQSVGKADQHADGSGDAALANHSFANAPDWFLAGMEVAMKAPTSLSQQPFHFTLHLGDGRDGGSDDGEVTAEALDGLFAHVGLGCAKYHFEIGAAPHKVEWR</sequence>
<dbReference type="AlphaFoldDB" id="A0A5M9ZD08"/>